<dbReference type="InterPro" id="IPR016181">
    <property type="entry name" value="Acyl_CoA_acyltransferase"/>
</dbReference>
<proteinExistence type="predicted"/>
<dbReference type="SUPFAM" id="SSF55729">
    <property type="entry name" value="Acyl-CoA N-acyltransferases (Nat)"/>
    <property type="match status" value="1"/>
</dbReference>
<protein>
    <recommendedName>
        <fullName evidence="1">N-acetyltransferase domain-containing protein</fullName>
    </recommendedName>
</protein>
<dbReference type="CDD" id="cd04301">
    <property type="entry name" value="NAT_SF"/>
    <property type="match status" value="1"/>
</dbReference>
<dbReference type="EMBL" id="AP019377">
    <property type="protein sequence ID" value="BBH95198.1"/>
    <property type="molecule type" value="Genomic_DNA"/>
</dbReference>
<dbReference type="Pfam" id="PF00583">
    <property type="entry name" value="Acetyltransf_1"/>
    <property type="match status" value="1"/>
</dbReference>
<dbReference type="Gene3D" id="3.40.630.30">
    <property type="match status" value="1"/>
</dbReference>
<feature type="domain" description="N-acetyltransferase" evidence="1">
    <location>
        <begin position="8"/>
        <end position="187"/>
    </location>
</feature>
<dbReference type="AlphaFoldDB" id="A0A455T561"/>
<name>A0A455T561_9CHLR</name>
<dbReference type="GO" id="GO:0016747">
    <property type="term" value="F:acyltransferase activity, transferring groups other than amino-acyl groups"/>
    <property type="evidence" value="ECO:0007669"/>
    <property type="project" value="InterPro"/>
</dbReference>
<gene>
    <name evidence="2" type="ORF">KTA_33970</name>
</gene>
<organism evidence="2">
    <name type="scientific">Thermogemmatispora argillosa</name>
    <dbReference type="NCBI Taxonomy" id="2045280"/>
    <lineage>
        <taxon>Bacteria</taxon>
        <taxon>Bacillati</taxon>
        <taxon>Chloroflexota</taxon>
        <taxon>Ktedonobacteria</taxon>
        <taxon>Thermogemmatisporales</taxon>
        <taxon>Thermogemmatisporaceae</taxon>
        <taxon>Thermogemmatispora</taxon>
    </lineage>
</organism>
<evidence type="ECO:0000259" key="1">
    <source>
        <dbReference type="PROSITE" id="PS51186"/>
    </source>
</evidence>
<dbReference type="InterPro" id="IPR000182">
    <property type="entry name" value="GNAT_dom"/>
</dbReference>
<accession>A0A455T561</accession>
<evidence type="ECO:0000313" key="2">
    <source>
        <dbReference type="EMBL" id="BBH95198.1"/>
    </source>
</evidence>
<reference evidence="2" key="1">
    <citation type="submission" date="2018-12" db="EMBL/GenBank/DDBJ databases">
        <title>Novel natural products biosynthetic potential of the class Ktedonobacteria.</title>
        <authorList>
            <person name="Zheng Y."/>
            <person name="Saitou A."/>
            <person name="Wang C.M."/>
            <person name="Toyoda A."/>
            <person name="Minakuchi Y."/>
            <person name="Sekiguchi Y."/>
            <person name="Ueda K."/>
            <person name="Takano H."/>
            <person name="Sakai Y."/>
            <person name="Yokota A."/>
            <person name="Yabe S."/>
        </authorList>
    </citation>
    <scope>NUCLEOTIDE SEQUENCE</scope>
    <source>
        <strain evidence="2">A3-2</strain>
    </source>
</reference>
<sequence>MAIYLRDLVARAPAATDLPAVEALFAVCARIEGEREGHQEDGDLSACWQRADFQLSSDAWLILTRQGQIIGYGAVWSVEGETAELAGGGPLAFCVRVHPAYRGRGIGTLLLRLAEQRARDLGERTGAEERGNILLTTTVAYGNRSARALLEREGYQLKRSFWQIVIDGQTLAAWPESGHLMLKLELEEEGRLLPAYKSPARLLEAAGRTVVRHCSYYEKSLLAGPRALEAGREESGEAGAWPG</sequence>
<dbReference type="PROSITE" id="PS51186">
    <property type="entry name" value="GNAT"/>
    <property type="match status" value="1"/>
</dbReference>